<organism evidence="2">
    <name type="scientific">marine metagenome</name>
    <dbReference type="NCBI Taxonomy" id="408172"/>
    <lineage>
        <taxon>unclassified sequences</taxon>
        <taxon>metagenomes</taxon>
        <taxon>ecological metagenomes</taxon>
    </lineage>
</organism>
<dbReference type="AlphaFoldDB" id="A0A381U668"/>
<evidence type="ECO:0008006" key="3">
    <source>
        <dbReference type="Google" id="ProtNLM"/>
    </source>
</evidence>
<accession>A0A381U668</accession>
<feature type="transmembrane region" description="Helical" evidence="1">
    <location>
        <begin position="7"/>
        <end position="26"/>
    </location>
</feature>
<feature type="transmembrane region" description="Helical" evidence="1">
    <location>
        <begin position="110"/>
        <end position="131"/>
    </location>
</feature>
<keyword evidence="1" id="KW-0812">Transmembrane</keyword>
<protein>
    <recommendedName>
        <fullName evidence="3">Cytochrome b561 bacterial/Ni-hydrogenase domain-containing protein</fullName>
    </recommendedName>
</protein>
<gene>
    <name evidence="2" type="ORF">METZ01_LOCUS75681</name>
</gene>
<keyword evidence="1" id="KW-0472">Membrane</keyword>
<evidence type="ECO:0000256" key="1">
    <source>
        <dbReference type="SAM" id="Phobius"/>
    </source>
</evidence>
<name>A0A381U668_9ZZZZ</name>
<feature type="transmembrane region" description="Helical" evidence="1">
    <location>
        <begin position="86"/>
        <end position="104"/>
    </location>
</feature>
<sequence length="157" mass="17672">MQWWERWAFNGFHALVAVTGFVYLYMKYAMVTLDPFAVVNHPWQSMTLSLHLLAAPVFVVFFGMLFRSHTLRKLASPQAGNRRSGWMSLVSFSVMALSGYLLQVVSNPSWLTAVVWAHVSTSIIFVTGYSVHLIIGWRMNRVSTGADSLSETVHVSS</sequence>
<keyword evidence="1" id="KW-1133">Transmembrane helix</keyword>
<dbReference type="EMBL" id="UINC01005674">
    <property type="protein sequence ID" value="SVA22827.1"/>
    <property type="molecule type" value="Genomic_DNA"/>
</dbReference>
<evidence type="ECO:0000313" key="2">
    <source>
        <dbReference type="EMBL" id="SVA22827.1"/>
    </source>
</evidence>
<feature type="transmembrane region" description="Helical" evidence="1">
    <location>
        <begin position="46"/>
        <end position="66"/>
    </location>
</feature>
<reference evidence="2" key="1">
    <citation type="submission" date="2018-05" db="EMBL/GenBank/DDBJ databases">
        <authorList>
            <person name="Lanie J.A."/>
            <person name="Ng W.-L."/>
            <person name="Kazmierczak K.M."/>
            <person name="Andrzejewski T.M."/>
            <person name="Davidsen T.M."/>
            <person name="Wayne K.J."/>
            <person name="Tettelin H."/>
            <person name="Glass J.I."/>
            <person name="Rusch D."/>
            <person name="Podicherti R."/>
            <person name="Tsui H.-C.T."/>
            <person name="Winkler M.E."/>
        </authorList>
    </citation>
    <scope>NUCLEOTIDE SEQUENCE</scope>
</reference>
<proteinExistence type="predicted"/>